<name>A0A2L0D4L7_9STRE</name>
<evidence type="ECO:0000259" key="5">
    <source>
        <dbReference type="SMART" id="SM00507"/>
    </source>
</evidence>
<accession>A0A2L0D4L7</accession>
<dbReference type="GO" id="GO:0003676">
    <property type="term" value="F:nucleic acid binding"/>
    <property type="evidence" value="ECO:0007669"/>
    <property type="project" value="InterPro"/>
</dbReference>
<evidence type="ECO:0000313" key="7">
    <source>
        <dbReference type="Proteomes" id="UP000238956"/>
    </source>
</evidence>
<evidence type="ECO:0000256" key="1">
    <source>
        <dbReference type="ARBA" id="ARBA00022722"/>
    </source>
</evidence>
<evidence type="ECO:0000256" key="2">
    <source>
        <dbReference type="ARBA" id="ARBA00022801"/>
    </source>
</evidence>
<dbReference type="InterPro" id="IPR003615">
    <property type="entry name" value="HNH_nuc"/>
</dbReference>
<dbReference type="GO" id="GO:0008270">
    <property type="term" value="F:zinc ion binding"/>
    <property type="evidence" value="ECO:0007669"/>
    <property type="project" value="InterPro"/>
</dbReference>
<evidence type="ECO:0000313" key="6">
    <source>
        <dbReference type="EMBL" id="AUW96756.1"/>
    </source>
</evidence>
<keyword evidence="2" id="KW-0378">Hydrolase</keyword>
<proteinExistence type="inferred from homology"/>
<dbReference type="PANTHER" id="PTHR41286">
    <property type="entry name" value="HNH NUCLEASE YAJD-RELATED"/>
    <property type="match status" value="1"/>
</dbReference>
<evidence type="ECO:0000256" key="3">
    <source>
        <dbReference type="ARBA" id="ARBA00038412"/>
    </source>
</evidence>
<evidence type="ECO:0000256" key="4">
    <source>
        <dbReference type="ARBA" id="ARBA00040194"/>
    </source>
</evidence>
<dbReference type="Pfam" id="PF01844">
    <property type="entry name" value="HNH"/>
    <property type="match status" value="1"/>
</dbReference>
<dbReference type="SMART" id="SM00507">
    <property type="entry name" value="HNHc"/>
    <property type="match status" value="1"/>
</dbReference>
<keyword evidence="1" id="KW-0540">Nuclease</keyword>
<dbReference type="Gene3D" id="1.10.30.50">
    <property type="match status" value="1"/>
</dbReference>
<dbReference type="GO" id="GO:0005829">
    <property type="term" value="C:cytosol"/>
    <property type="evidence" value="ECO:0007669"/>
    <property type="project" value="TreeGrafter"/>
</dbReference>
<dbReference type="OrthoDB" id="9811997at2"/>
<dbReference type="InterPro" id="IPR002711">
    <property type="entry name" value="HNH"/>
</dbReference>
<dbReference type="RefSeq" id="WP_104968081.1">
    <property type="nucleotide sequence ID" value="NZ_CP025536.1"/>
</dbReference>
<keyword evidence="6" id="KW-0255">Endonuclease</keyword>
<feature type="domain" description="HNH nuclease" evidence="5">
    <location>
        <begin position="49"/>
        <end position="105"/>
    </location>
</feature>
<dbReference type="AlphaFoldDB" id="A0A2L0D4L7"/>
<dbReference type="GO" id="GO:0004519">
    <property type="term" value="F:endonuclease activity"/>
    <property type="evidence" value="ECO:0007669"/>
    <property type="project" value="UniProtKB-KW"/>
</dbReference>
<protein>
    <recommendedName>
        <fullName evidence="4">Putative HNH nuclease YajD</fullName>
    </recommendedName>
</protein>
<dbReference type="EMBL" id="CP025536">
    <property type="protein sequence ID" value="AUW96756.1"/>
    <property type="molecule type" value="Genomic_DNA"/>
</dbReference>
<reference evidence="6 7" key="1">
    <citation type="submission" date="2017-12" db="EMBL/GenBank/DDBJ databases">
        <authorList>
            <person name="Hurst M.R.H."/>
        </authorList>
    </citation>
    <scope>NUCLEOTIDE SEQUENCE [LARGE SCALE GENOMIC DNA]</scope>
    <source>
        <strain evidence="6 7">TH11417</strain>
    </source>
</reference>
<dbReference type="CDD" id="cd00085">
    <property type="entry name" value="HNHc"/>
    <property type="match status" value="1"/>
</dbReference>
<gene>
    <name evidence="6" type="ORF">C0J00_06355</name>
</gene>
<dbReference type="GO" id="GO:0016787">
    <property type="term" value="F:hydrolase activity"/>
    <property type="evidence" value="ECO:0007669"/>
    <property type="project" value="UniProtKB-KW"/>
</dbReference>
<reference evidence="6 7" key="2">
    <citation type="submission" date="2018-02" db="EMBL/GenBank/DDBJ databases">
        <title>Whole genome sequencing analysis of Streptococcus pluranimalium isolated from cattle infected mastitis in China.</title>
        <authorList>
            <person name="Zhang J.-R."/>
            <person name="Hu G.-Z."/>
        </authorList>
    </citation>
    <scope>NUCLEOTIDE SEQUENCE [LARGE SCALE GENOMIC DNA]</scope>
    <source>
        <strain evidence="6 7">TH11417</strain>
    </source>
</reference>
<dbReference type="GeneID" id="98393530"/>
<dbReference type="KEGG" id="splr:C0J00_06355"/>
<keyword evidence="7" id="KW-1185">Reference proteome</keyword>
<dbReference type="PANTHER" id="PTHR41286:SF1">
    <property type="entry name" value="HNH NUCLEASE YAJD-RELATED"/>
    <property type="match status" value="1"/>
</dbReference>
<dbReference type="Proteomes" id="UP000238956">
    <property type="component" value="Chromosome"/>
</dbReference>
<sequence length="121" mass="14515">MPQRPSTPCKHNRCPKLVSYGNKYCEEHRPLVQLDTRSTKEKGYTSQWRTARLRFLKVNPLCRHCQEQRKLVKATVVDHIVPHRGDQDLFWDQSNWQPLCKSCHDRKTQTVDRDIEYGYRF</sequence>
<comment type="similarity">
    <text evidence="3">Belongs to the HNH nuclease family.</text>
</comment>
<organism evidence="6 7">
    <name type="scientific">Streptococcus pluranimalium</name>
    <dbReference type="NCBI Taxonomy" id="82348"/>
    <lineage>
        <taxon>Bacteria</taxon>
        <taxon>Bacillati</taxon>
        <taxon>Bacillota</taxon>
        <taxon>Bacilli</taxon>
        <taxon>Lactobacillales</taxon>
        <taxon>Streptococcaceae</taxon>
        <taxon>Streptococcus</taxon>
    </lineage>
</organism>